<dbReference type="NCBIfam" id="TIGR02532">
    <property type="entry name" value="IV_pilin_GFxxxE"/>
    <property type="match status" value="1"/>
</dbReference>
<evidence type="ECO:0000313" key="5">
    <source>
        <dbReference type="EMBL" id="BBB28932.1"/>
    </source>
</evidence>
<dbReference type="AlphaFoldDB" id="A0A7R6PM25"/>
<evidence type="ECO:0000313" key="6">
    <source>
        <dbReference type="Proteomes" id="UP000595332"/>
    </source>
</evidence>
<name>A0A7R6PM25_9GAMM</name>
<keyword evidence="6" id="KW-1185">Reference proteome</keyword>
<dbReference type="InterPro" id="IPR001082">
    <property type="entry name" value="Pilin"/>
</dbReference>
<dbReference type="EMBL" id="AP014546">
    <property type="protein sequence ID" value="BBB28932.1"/>
    <property type="molecule type" value="Genomic_DNA"/>
</dbReference>
<dbReference type="PANTHER" id="PTHR30093">
    <property type="entry name" value="GENERAL SECRETION PATHWAY PROTEIN G"/>
    <property type="match status" value="1"/>
</dbReference>
<gene>
    <name evidence="5" type="primary">pilA</name>
    <name evidence="5" type="ORF">NEJAP_0975</name>
</gene>
<keyword evidence="3" id="KW-0281">Fimbrium</keyword>
<organism evidence="5 6">
    <name type="scientific">Neptunomonas japonica JAMM 1380</name>
    <dbReference type="NCBI Taxonomy" id="1441457"/>
    <lineage>
        <taxon>Bacteria</taxon>
        <taxon>Pseudomonadati</taxon>
        <taxon>Pseudomonadota</taxon>
        <taxon>Gammaproteobacteria</taxon>
        <taxon>Oceanospirillales</taxon>
        <taxon>Oceanospirillaceae</taxon>
        <taxon>Neptunomonas</taxon>
    </lineage>
</organism>
<reference evidence="5 6" key="1">
    <citation type="journal article" date="2008" name="Int. J. Syst. Evol. Microbiol.">
        <title>Neptunomonas japonica sp. nov., an Osedax japonicus symbiont-like bacterium isolated from sediment adjacent to sperm whale carcasses off Kagoshima, Japan.</title>
        <authorList>
            <person name="Miyazaki M."/>
            <person name="Nogi Y."/>
            <person name="Fujiwara Y."/>
            <person name="Kawato M."/>
            <person name="Kubokawa K."/>
            <person name="Horikoshi K."/>
        </authorList>
    </citation>
    <scope>NUCLEOTIDE SEQUENCE [LARGE SCALE GENOMIC DNA]</scope>
    <source>
        <strain evidence="5 6">JAMM 1380</strain>
    </source>
</reference>
<dbReference type="PANTHER" id="PTHR30093:SF34">
    <property type="entry name" value="PREPILIN PEPTIDASE-DEPENDENT PROTEIN D"/>
    <property type="match status" value="1"/>
</dbReference>
<accession>A0A7R6PM25</accession>
<evidence type="ECO:0000256" key="3">
    <source>
        <dbReference type="RuleBase" id="RU000389"/>
    </source>
</evidence>
<evidence type="ECO:0000256" key="4">
    <source>
        <dbReference type="SAM" id="Phobius"/>
    </source>
</evidence>
<dbReference type="InterPro" id="IPR045584">
    <property type="entry name" value="Pilin-like"/>
</dbReference>
<evidence type="ECO:0000256" key="1">
    <source>
        <dbReference type="ARBA" id="ARBA00005233"/>
    </source>
</evidence>
<dbReference type="KEGG" id="njp:NEJAP_0975"/>
<feature type="transmembrane region" description="Helical" evidence="4">
    <location>
        <begin position="12"/>
        <end position="30"/>
    </location>
</feature>
<dbReference type="PROSITE" id="PS00409">
    <property type="entry name" value="PROKAR_NTER_METHYL"/>
    <property type="match status" value="1"/>
</dbReference>
<dbReference type="SUPFAM" id="SSF54523">
    <property type="entry name" value="Pili subunits"/>
    <property type="match status" value="1"/>
</dbReference>
<dbReference type="InterPro" id="IPR012902">
    <property type="entry name" value="N_methyl_site"/>
</dbReference>
<sequence>MNKQQGFTLIELMIVVAIIGILAAIALPAYQDYTSKAQVSGSLAEISAAKINIEEKIGQGVSASDATALSGTSIAVLKELGFSAASSQRCTVYTSAVATTGAASIQCTMAGSPDVIGKTITWTRATSGVWSCANTAPNRISPKTCPGA</sequence>
<protein>
    <submittedName>
        <fullName evidence="5">Type IV pilus assembly protein PilA</fullName>
    </submittedName>
</protein>
<dbReference type="Pfam" id="PF00114">
    <property type="entry name" value="Pilin"/>
    <property type="match status" value="1"/>
</dbReference>
<dbReference type="Gene3D" id="3.30.700.10">
    <property type="entry name" value="Glycoprotein, Type 4 Pilin"/>
    <property type="match status" value="1"/>
</dbReference>
<keyword evidence="4" id="KW-0812">Transmembrane</keyword>
<proteinExistence type="inferred from homology"/>
<dbReference type="GO" id="GO:0007155">
    <property type="term" value="P:cell adhesion"/>
    <property type="evidence" value="ECO:0007669"/>
    <property type="project" value="InterPro"/>
</dbReference>
<comment type="similarity">
    <text evidence="1 3">Belongs to the N-Me-Phe pilin family.</text>
</comment>
<keyword evidence="4" id="KW-0472">Membrane</keyword>
<evidence type="ECO:0000256" key="2">
    <source>
        <dbReference type="ARBA" id="ARBA00022481"/>
    </source>
</evidence>
<keyword evidence="2" id="KW-0488">Methylation</keyword>
<dbReference type="GO" id="GO:0009289">
    <property type="term" value="C:pilus"/>
    <property type="evidence" value="ECO:0007669"/>
    <property type="project" value="InterPro"/>
</dbReference>
<dbReference type="Proteomes" id="UP000595332">
    <property type="component" value="Chromosome"/>
</dbReference>
<keyword evidence="4" id="KW-1133">Transmembrane helix</keyword>
<dbReference type="Pfam" id="PF07963">
    <property type="entry name" value="N_methyl"/>
    <property type="match status" value="1"/>
</dbReference>